<comment type="caution">
    <text evidence="3">The sequence shown here is derived from an EMBL/GenBank/DDBJ whole genome shotgun (WGS) entry which is preliminary data.</text>
</comment>
<dbReference type="Pfam" id="PF02517">
    <property type="entry name" value="Rce1-like"/>
    <property type="match status" value="1"/>
</dbReference>
<keyword evidence="1" id="KW-0812">Transmembrane</keyword>
<accession>A0A147KGD2</accession>
<gene>
    <name evidence="3" type="ORF">AC529_12560</name>
</gene>
<sequence>MLWAGAAVIAACLIATVAAAGTSWIDTRGLVFLVWMCWAPAAVGIALAALLPPDRGRTELDDRVALALRGHLLGRELIRLLLCLVAFPVGAVLLARLFGVFDDALYVLGAPVARAVFLGLLPVLLVDRAGQLRVGRVSQMQVLAVRVGEAWRWWGAVPAAAALAVVVQYRWPALTGLDAAQLLLGALAVLLVVALPEEIFFRFLLQTRLEAVLGRGAGIVLVALLFAASYAALDGYADFFRLDAHAAGGDYAVSVAAYGVLGLCYGYLWARYRNIWLNVALRTGLLTALVGPAIAM</sequence>
<feature type="transmembrane region" description="Helical" evidence="1">
    <location>
        <begin position="275"/>
        <end position="295"/>
    </location>
</feature>
<feature type="transmembrane region" description="Helical" evidence="1">
    <location>
        <begin position="183"/>
        <end position="205"/>
    </location>
</feature>
<keyword evidence="1" id="KW-1133">Transmembrane helix</keyword>
<feature type="domain" description="CAAX prenyl protease 2/Lysostaphin resistance protein A-like" evidence="2">
    <location>
        <begin position="181"/>
        <end position="281"/>
    </location>
</feature>
<dbReference type="GO" id="GO:0080120">
    <property type="term" value="P:CAAX-box protein maturation"/>
    <property type="evidence" value="ECO:0007669"/>
    <property type="project" value="UniProtKB-ARBA"/>
</dbReference>
<dbReference type="InterPro" id="IPR003675">
    <property type="entry name" value="Rce1/LyrA-like_dom"/>
</dbReference>
<evidence type="ECO:0000259" key="2">
    <source>
        <dbReference type="Pfam" id="PF02517"/>
    </source>
</evidence>
<feature type="transmembrane region" description="Helical" evidence="1">
    <location>
        <begin position="77"/>
        <end position="98"/>
    </location>
</feature>
<evidence type="ECO:0000313" key="4">
    <source>
        <dbReference type="Proteomes" id="UP000074382"/>
    </source>
</evidence>
<dbReference type="GO" id="GO:0004175">
    <property type="term" value="F:endopeptidase activity"/>
    <property type="evidence" value="ECO:0007669"/>
    <property type="project" value="UniProtKB-ARBA"/>
</dbReference>
<feature type="transmembrane region" description="Helical" evidence="1">
    <location>
        <begin position="30"/>
        <end position="51"/>
    </location>
</feature>
<name>A0A147KGD2_THECS</name>
<proteinExistence type="predicted"/>
<evidence type="ECO:0000256" key="1">
    <source>
        <dbReference type="SAM" id="Phobius"/>
    </source>
</evidence>
<keyword evidence="4" id="KW-1185">Reference proteome</keyword>
<feature type="transmembrane region" description="Helical" evidence="1">
    <location>
        <begin position="251"/>
        <end position="268"/>
    </location>
</feature>
<keyword evidence="1" id="KW-0472">Membrane</keyword>
<feature type="transmembrane region" description="Helical" evidence="1">
    <location>
        <begin position="104"/>
        <end position="126"/>
    </location>
</feature>
<reference evidence="4" key="1">
    <citation type="journal article" date="2017" name="Acta Aliment.">
        <title>Plant polysaccharide degrading enzyme system of Thermpbifida cellulosilytica TB100 revealed by de novo genome project data.</title>
        <authorList>
            <person name="Toth A."/>
            <person name="Baka E."/>
            <person name="Luzics S."/>
            <person name="Bata-Vidacs I."/>
            <person name="Nagy I."/>
            <person name="Balint B."/>
            <person name="Herceg R."/>
            <person name="Olasz F."/>
            <person name="Wilk T."/>
            <person name="Nagy T."/>
            <person name="Kriszt B."/>
            <person name="Nagy I."/>
            <person name="Kukolya J."/>
        </authorList>
    </citation>
    <scope>NUCLEOTIDE SEQUENCE [LARGE SCALE GENOMIC DNA]</scope>
    <source>
        <strain evidence="4">TB100</strain>
    </source>
</reference>
<dbReference type="EMBL" id="LGEM01000092">
    <property type="protein sequence ID" value="KUP96353.1"/>
    <property type="molecule type" value="Genomic_DNA"/>
</dbReference>
<organism evidence="3 4">
    <name type="scientific">Thermobifida cellulosilytica TB100</name>
    <dbReference type="NCBI Taxonomy" id="665004"/>
    <lineage>
        <taxon>Bacteria</taxon>
        <taxon>Bacillati</taxon>
        <taxon>Actinomycetota</taxon>
        <taxon>Actinomycetes</taxon>
        <taxon>Streptosporangiales</taxon>
        <taxon>Nocardiopsidaceae</taxon>
        <taxon>Thermobifida</taxon>
    </lineage>
</organism>
<feature type="transmembrane region" description="Helical" evidence="1">
    <location>
        <begin position="150"/>
        <end position="171"/>
    </location>
</feature>
<dbReference type="STRING" id="665004.AC529_12560"/>
<dbReference type="AlphaFoldDB" id="A0A147KGD2"/>
<feature type="transmembrane region" description="Helical" evidence="1">
    <location>
        <begin position="212"/>
        <end position="231"/>
    </location>
</feature>
<evidence type="ECO:0000313" key="3">
    <source>
        <dbReference type="EMBL" id="KUP96353.1"/>
    </source>
</evidence>
<dbReference type="PATRIC" id="fig|665004.4.peg.865"/>
<protein>
    <recommendedName>
        <fullName evidence="2">CAAX prenyl protease 2/Lysostaphin resistance protein A-like domain-containing protein</fullName>
    </recommendedName>
</protein>
<dbReference type="Proteomes" id="UP000074382">
    <property type="component" value="Unassembled WGS sequence"/>
</dbReference>